<feature type="compositionally biased region" description="Basic and acidic residues" evidence="1">
    <location>
        <begin position="99"/>
        <end position="124"/>
    </location>
</feature>
<feature type="compositionally biased region" description="Acidic residues" evidence="1">
    <location>
        <begin position="87"/>
        <end position="98"/>
    </location>
</feature>
<keyword evidence="3" id="KW-1185">Reference proteome</keyword>
<comment type="caution">
    <text evidence="2">The sequence shown here is derived from an EMBL/GenBank/DDBJ whole genome shotgun (WGS) entry which is preliminary data.</text>
</comment>
<feature type="region of interest" description="Disordered" evidence="1">
    <location>
        <begin position="37"/>
        <end position="56"/>
    </location>
</feature>
<dbReference type="AlphaFoldDB" id="A0A8H4RE38"/>
<reference evidence="2 3" key="1">
    <citation type="submission" date="2020-03" db="EMBL/GenBank/DDBJ databases">
        <title>Draft Genome Sequence of Cudoniella acicularis.</title>
        <authorList>
            <person name="Buettner E."/>
            <person name="Kellner H."/>
        </authorList>
    </citation>
    <scope>NUCLEOTIDE SEQUENCE [LARGE SCALE GENOMIC DNA]</scope>
    <source>
        <strain evidence="2 3">DSM 108380</strain>
    </source>
</reference>
<evidence type="ECO:0000313" key="3">
    <source>
        <dbReference type="Proteomes" id="UP000566819"/>
    </source>
</evidence>
<gene>
    <name evidence="2" type="ORF">G7Y89_g10952</name>
</gene>
<dbReference type="Proteomes" id="UP000566819">
    <property type="component" value="Unassembled WGS sequence"/>
</dbReference>
<name>A0A8H4RE38_9HELO</name>
<dbReference type="EMBL" id="JAAMPI010001010">
    <property type="protein sequence ID" value="KAF4627205.1"/>
    <property type="molecule type" value="Genomic_DNA"/>
</dbReference>
<organism evidence="2 3">
    <name type="scientific">Cudoniella acicularis</name>
    <dbReference type="NCBI Taxonomy" id="354080"/>
    <lineage>
        <taxon>Eukaryota</taxon>
        <taxon>Fungi</taxon>
        <taxon>Dikarya</taxon>
        <taxon>Ascomycota</taxon>
        <taxon>Pezizomycotina</taxon>
        <taxon>Leotiomycetes</taxon>
        <taxon>Helotiales</taxon>
        <taxon>Tricladiaceae</taxon>
        <taxon>Cudoniella</taxon>
    </lineage>
</organism>
<protein>
    <submittedName>
        <fullName evidence="2">Uncharacterized protein</fullName>
    </submittedName>
</protein>
<proteinExistence type="predicted"/>
<evidence type="ECO:0000313" key="2">
    <source>
        <dbReference type="EMBL" id="KAF4627205.1"/>
    </source>
</evidence>
<accession>A0A8H4RE38</accession>
<evidence type="ECO:0000256" key="1">
    <source>
        <dbReference type="SAM" id="MobiDB-lite"/>
    </source>
</evidence>
<sequence length="192" mass="20841">MRFLENCKSFLLYLGALLDSAPLLQDFDHQRLLHTTNDIQNGGHAPKFRAPNGPDSDGSFICEYPTLKDWTDLIRSRRARTKREGDGDGDGDGEGEGEGDLKGSVHKEEERAQGERVYGRRMDGDYAPCTLHKELDEETGGGEGMFAAGEDPAGDYEAGHQGGEYHVVATADGFRGVTDGGASHADADFHPN</sequence>
<feature type="region of interest" description="Disordered" evidence="1">
    <location>
        <begin position="78"/>
        <end position="160"/>
    </location>
</feature>